<keyword evidence="8" id="KW-1185">Reference proteome</keyword>
<dbReference type="PANTHER" id="PTHR42961:SF2">
    <property type="entry name" value="IRON-SULFUR PROTEIN NUBPL"/>
    <property type="match status" value="1"/>
</dbReference>
<keyword evidence="5 6" id="KW-0411">Iron-sulfur</keyword>
<dbReference type="GO" id="GO:0005524">
    <property type="term" value="F:ATP binding"/>
    <property type="evidence" value="ECO:0007669"/>
    <property type="project" value="UniProtKB-UniRule"/>
</dbReference>
<dbReference type="GO" id="GO:0046872">
    <property type="term" value="F:metal ion binding"/>
    <property type="evidence" value="ECO:0007669"/>
    <property type="project" value="UniProtKB-KW"/>
</dbReference>
<keyword evidence="2 6" id="KW-0547">Nucleotide-binding</keyword>
<dbReference type="SUPFAM" id="SSF52540">
    <property type="entry name" value="P-loop containing nucleoside triphosphate hydrolases"/>
    <property type="match status" value="1"/>
</dbReference>
<dbReference type="GO" id="GO:0016226">
    <property type="term" value="P:iron-sulfur cluster assembly"/>
    <property type="evidence" value="ECO:0007669"/>
    <property type="project" value="InterPro"/>
</dbReference>
<dbReference type="AlphaFoldDB" id="W4LD64"/>
<proteinExistence type="inferred from homology"/>
<evidence type="ECO:0000256" key="4">
    <source>
        <dbReference type="ARBA" id="ARBA00023004"/>
    </source>
</evidence>
<feature type="binding site" evidence="6">
    <location>
        <begin position="24"/>
        <end position="31"/>
    </location>
    <ligand>
        <name>ATP</name>
        <dbReference type="ChEBI" id="CHEBI:30616"/>
    </ligand>
</feature>
<dbReference type="InterPro" id="IPR019591">
    <property type="entry name" value="Mrp/NBP35_ATP-bd"/>
</dbReference>
<accession>W4LD64</accession>
<comment type="caution">
    <text evidence="7">The sequence shown here is derived from an EMBL/GenBank/DDBJ whole genome shotgun (WGS) entry which is preliminary data.</text>
</comment>
<dbReference type="Proteomes" id="UP000019140">
    <property type="component" value="Unassembled WGS sequence"/>
</dbReference>
<name>W4LD64_9BACT</name>
<evidence type="ECO:0000256" key="3">
    <source>
        <dbReference type="ARBA" id="ARBA00022840"/>
    </source>
</evidence>
<comment type="function">
    <text evidence="6">Binds and transfers iron-sulfur (Fe-S) clusters to target apoproteins. Can hydrolyze ATP.</text>
</comment>
<dbReference type="GO" id="GO:0016887">
    <property type="term" value="F:ATP hydrolysis activity"/>
    <property type="evidence" value="ECO:0007669"/>
    <property type="project" value="UniProtKB-UniRule"/>
</dbReference>
<dbReference type="HAMAP" id="MF_02040">
    <property type="entry name" value="Mrp_NBP35"/>
    <property type="match status" value="1"/>
</dbReference>
<dbReference type="EMBL" id="AZHX01002261">
    <property type="protein sequence ID" value="ETW95864.1"/>
    <property type="molecule type" value="Genomic_DNA"/>
</dbReference>
<dbReference type="PANTHER" id="PTHR42961">
    <property type="entry name" value="IRON-SULFUR PROTEIN NUBPL"/>
    <property type="match status" value="1"/>
</dbReference>
<dbReference type="Pfam" id="PF10609">
    <property type="entry name" value="ParA"/>
    <property type="match status" value="1"/>
</dbReference>
<dbReference type="InterPro" id="IPR033756">
    <property type="entry name" value="YlxH/NBP35"/>
</dbReference>
<evidence type="ECO:0000313" key="7">
    <source>
        <dbReference type="EMBL" id="ETW95864.1"/>
    </source>
</evidence>
<evidence type="ECO:0000256" key="2">
    <source>
        <dbReference type="ARBA" id="ARBA00022741"/>
    </source>
</evidence>
<dbReference type="GO" id="GO:0140663">
    <property type="term" value="F:ATP-dependent FeS chaperone activity"/>
    <property type="evidence" value="ECO:0007669"/>
    <property type="project" value="InterPro"/>
</dbReference>
<dbReference type="CDD" id="cd02037">
    <property type="entry name" value="Mrp_NBP35"/>
    <property type="match status" value="1"/>
</dbReference>
<keyword evidence="6" id="KW-0378">Hydrolase</keyword>
<protein>
    <recommendedName>
        <fullName evidence="6">Iron-sulfur cluster carrier protein</fullName>
    </recommendedName>
</protein>
<dbReference type="InterPro" id="IPR044304">
    <property type="entry name" value="NUBPL-like"/>
</dbReference>
<organism evidence="7 8">
    <name type="scientific">Candidatus Entotheonella gemina</name>
    <dbReference type="NCBI Taxonomy" id="1429439"/>
    <lineage>
        <taxon>Bacteria</taxon>
        <taxon>Pseudomonadati</taxon>
        <taxon>Nitrospinota/Tectimicrobiota group</taxon>
        <taxon>Candidatus Tectimicrobiota</taxon>
        <taxon>Candidatus Entotheonellia</taxon>
        <taxon>Candidatus Entotheonellales</taxon>
        <taxon>Candidatus Entotheonellaceae</taxon>
        <taxon>Candidatus Entotheonella</taxon>
    </lineage>
</organism>
<reference evidence="7 8" key="1">
    <citation type="journal article" date="2014" name="Nature">
        <title>An environmental bacterial taxon with a large and distinct metabolic repertoire.</title>
        <authorList>
            <person name="Wilson M.C."/>
            <person name="Mori T."/>
            <person name="Ruckert C."/>
            <person name="Uria A.R."/>
            <person name="Helf M.J."/>
            <person name="Takada K."/>
            <person name="Gernert C."/>
            <person name="Steffens U.A."/>
            <person name="Heycke N."/>
            <person name="Schmitt S."/>
            <person name="Rinke C."/>
            <person name="Helfrich E.J."/>
            <person name="Brachmann A.O."/>
            <person name="Gurgui C."/>
            <person name="Wakimoto T."/>
            <person name="Kracht M."/>
            <person name="Crusemann M."/>
            <person name="Hentschel U."/>
            <person name="Abe I."/>
            <person name="Matsunaga S."/>
            <person name="Kalinowski J."/>
            <person name="Takeyama H."/>
            <person name="Piel J."/>
        </authorList>
    </citation>
    <scope>NUCLEOTIDE SEQUENCE [LARGE SCALE GENOMIC DNA]</scope>
    <source>
        <strain evidence="8">TSY2</strain>
    </source>
</reference>
<keyword evidence="1 6" id="KW-0479">Metal-binding</keyword>
<keyword evidence="3 6" id="KW-0067">ATP-binding</keyword>
<evidence type="ECO:0000256" key="6">
    <source>
        <dbReference type="HAMAP-Rule" id="MF_02040"/>
    </source>
</evidence>
<dbReference type="GO" id="GO:0051539">
    <property type="term" value="F:4 iron, 4 sulfur cluster binding"/>
    <property type="evidence" value="ECO:0007669"/>
    <property type="project" value="TreeGrafter"/>
</dbReference>
<evidence type="ECO:0000256" key="5">
    <source>
        <dbReference type="ARBA" id="ARBA00023014"/>
    </source>
</evidence>
<sequence>MDTSPRLSTQRIDNVNRVLAVASGKGGVGKTTVAVNLALALHQNGVRVGLFDADLYGPNVPLMLGLRRRQSTGFRLPLARPDREPYLPAIDCFGLKVMSIGFLLGDTDTVVLDARAAARMLFQTLRDVIWGELDVLILDLPPGTGEPQQTLLRILHVDGALIVTTPQVLSRMDASRSLGMLQQLEIPVLGVIENMSYLHCPHCGEPVDILSPSSQAWAVDDTELPYLGRIPMHGTLSNSISAEHPLVQPHSDAPEAQVFRQIASAVMEKITVEQDERK</sequence>
<gene>
    <name evidence="7" type="ORF">ETSY2_47495</name>
</gene>
<dbReference type="Gene3D" id="3.40.50.300">
    <property type="entry name" value="P-loop containing nucleotide triphosphate hydrolases"/>
    <property type="match status" value="1"/>
</dbReference>
<comment type="similarity">
    <text evidence="6">Belongs to the Mrp/NBP35 ATP-binding proteins family.</text>
</comment>
<evidence type="ECO:0000313" key="8">
    <source>
        <dbReference type="Proteomes" id="UP000019140"/>
    </source>
</evidence>
<evidence type="ECO:0000256" key="1">
    <source>
        <dbReference type="ARBA" id="ARBA00022723"/>
    </source>
</evidence>
<dbReference type="InterPro" id="IPR027417">
    <property type="entry name" value="P-loop_NTPase"/>
</dbReference>
<comment type="subunit">
    <text evidence="6">Homodimer.</text>
</comment>
<keyword evidence="4 6" id="KW-0408">Iron</keyword>
<dbReference type="HOGENOM" id="CLU_024839_0_2_7"/>